<evidence type="ECO:0000256" key="5">
    <source>
        <dbReference type="PIRNR" id="PIRNR001427"/>
    </source>
</evidence>
<dbReference type="PIRSF" id="PIRSF001427">
    <property type="entry name" value="NHase_beta"/>
    <property type="match status" value="1"/>
</dbReference>
<comment type="catalytic activity">
    <reaction evidence="4 5">
        <text>an aliphatic primary amide = an aliphatic nitrile + H2O</text>
        <dbReference type="Rhea" id="RHEA:12673"/>
        <dbReference type="ChEBI" id="CHEBI:15377"/>
        <dbReference type="ChEBI" id="CHEBI:65285"/>
        <dbReference type="ChEBI" id="CHEBI:80291"/>
        <dbReference type="EC" id="4.2.1.84"/>
    </reaction>
</comment>
<dbReference type="EMBL" id="JASVWF010000002">
    <property type="protein sequence ID" value="MDL5156088.1"/>
    <property type="molecule type" value="Genomic_DNA"/>
</dbReference>
<comment type="caution">
    <text evidence="8">The sequence shown here is derived from an EMBL/GenBank/DDBJ whole genome shotgun (WGS) entry which is preliminary data.</text>
</comment>
<gene>
    <name evidence="8" type="primary">nthB</name>
    <name evidence="8" type="ORF">QRT03_08990</name>
</gene>
<keyword evidence="9" id="KW-1185">Reference proteome</keyword>
<dbReference type="Gene3D" id="2.30.30.50">
    <property type="match status" value="1"/>
</dbReference>
<name>A0ABT7M9K0_9PSEU</name>
<evidence type="ECO:0000313" key="8">
    <source>
        <dbReference type="EMBL" id="MDL5156088.1"/>
    </source>
</evidence>
<evidence type="ECO:0000256" key="2">
    <source>
        <dbReference type="ARBA" id="ARBA00009098"/>
    </source>
</evidence>
<evidence type="ECO:0000313" key="9">
    <source>
        <dbReference type="Proteomes" id="UP001231924"/>
    </source>
</evidence>
<dbReference type="EC" id="4.2.1.84" evidence="5"/>
<dbReference type="Pfam" id="PF02211">
    <property type="entry name" value="NHase_beta_C"/>
    <property type="match status" value="1"/>
</dbReference>
<accession>A0ABT7M9K0</accession>
<dbReference type="InterPro" id="IPR008990">
    <property type="entry name" value="Elect_transpt_acc-like_dom_sf"/>
</dbReference>
<comment type="function">
    <text evidence="1 5">NHase catalyzes the hydration of various nitrile compounds to the corresponding amides.</text>
</comment>
<dbReference type="InterPro" id="IPR024690">
    <property type="entry name" value="CN_hydtase_beta_dom_C"/>
</dbReference>
<evidence type="ECO:0000259" key="7">
    <source>
        <dbReference type="Pfam" id="PF21006"/>
    </source>
</evidence>
<keyword evidence="3 5" id="KW-0456">Lyase</keyword>
<dbReference type="InterPro" id="IPR042262">
    <property type="entry name" value="CN_hydtase_beta_C"/>
</dbReference>
<dbReference type="InterPro" id="IPR049054">
    <property type="entry name" value="CN_hydtase_beta-like_N"/>
</dbReference>
<feature type="domain" description="Nitrile hydratase beta subunit" evidence="6">
    <location>
        <begin position="129"/>
        <end position="224"/>
    </location>
</feature>
<dbReference type="Proteomes" id="UP001231924">
    <property type="component" value="Unassembled WGS sequence"/>
</dbReference>
<feature type="domain" description="Nitrile hydratase beta subunit-like N-terminal" evidence="7">
    <location>
        <begin position="1"/>
        <end position="109"/>
    </location>
</feature>
<dbReference type="RefSeq" id="WP_286052328.1">
    <property type="nucleotide sequence ID" value="NZ_JASVWF010000002.1"/>
</dbReference>
<dbReference type="Gene3D" id="1.10.472.20">
    <property type="entry name" value="Nitrile hydratase, beta subunit"/>
    <property type="match status" value="1"/>
</dbReference>
<evidence type="ECO:0000259" key="6">
    <source>
        <dbReference type="Pfam" id="PF02211"/>
    </source>
</evidence>
<dbReference type="SUPFAM" id="SSF50090">
    <property type="entry name" value="Electron transport accessory proteins"/>
    <property type="match status" value="1"/>
</dbReference>
<reference evidence="8 9" key="1">
    <citation type="submission" date="2023-06" db="EMBL/GenBank/DDBJ databases">
        <title>Actinomycetospora Odt1-22.</title>
        <authorList>
            <person name="Supong K."/>
        </authorList>
    </citation>
    <scope>NUCLEOTIDE SEQUENCE [LARGE SCALE GENOMIC DNA]</scope>
    <source>
        <strain evidence="8 9">Odt1-22</strain>
    </source>
</reference>
<evidence type="ECO:0000256" key="3">
    <source>
        <dbReference type="ARBA" id="ARBA00023239"/>
    </source>
</evidence>
<proteinExistence type="inferred from homology"/>
<dbReference type="Pfam" id="PF21006">
    <property type="entry name" value="NHase_beta_N"/>
    <property type="match status" value="1"/>
</dbReference>
<protein>
    <recommendedName>
        <fullName evidence="5">Nitrile hydratase subunit beta</fullName>
        <shortName evidence="5">NHase</shortName>
        <ecNumber evidence="5">4.2.1.84</ecNumber>
    </recommendedName>
</protein>
<organism evidence="8 9">
    <name type="scientific">Actinomycetospora termitidis</name>
    <dbReference type="NCBI Taxonomy" id="3053470"/>
    <lineage>
        <taxon>Bacteria</taxon>
        <taxon>Bacillati</taxon>
        <taxon>Actinomycetota</taxon>
        <taxon>Actinomycetes</taxon>
        <taxon>Pseudonocardiales</taxon>
        <taxon>Pseudonocardiaceae</taxon>
        <taxon>Actinomycetospora</taxon>
    </lineage>
</organism>
<dbReference type="InterPro" id="IPR003168">
    <property type="entry name" value="Nitrile_hydratase_bsu"/>
</dbReference>
<dbReference type="NCBIfam" id="TIGR03888">
    <property type="entry name" value="nitrile_beta"/>
    <property type="match status" value="1"/>
</dbReference>
<sequence>MDGIHDLGGKAGHGPVVHPDDEPVFGSEWEKRVLPMFPAMAIAGAFNLDGFRSGMEQIPAAEYLTSRYYEHWMHSMVLHGTEAGIFDPEELERRTQHYLENPGEEVPKATKPELVEALKQLIPNGDDYRRDVEAEPKFRIGDTVRVRPEASTSHTRRASYVRGHVGEITHHHGAYVYPDSNASGLGEDPHHLYTVRFTAQELWGDEPGAVNSVMHIDLWEPYLTTP</sequence>
<comment type="similarity">
    <text evidence="2 5">Belongs to the nitrile hydratase subunit beta family.</text>
</comment>
<evidence type="ECO:0000256" key="1">
    <source>
        <dbReference type="ARBA" id="ARBA00004042"/>
    </source>
</evidence>
<dbReference type="GO" id="GO:0018822">
    <property type="term" value="F:nitrile hydratase activity"/>
    <property type="evidence" value="ECO:0007669"/>
    <property type="project" value="UniProtKB-EC"/>
</dbReference>
<evidence type="ECO:0000256" key="4">
    <source>
        <dbReference type="ARBA" id="ARBA00044877"/>
    </source>
</evidence>